<dbReference type="Pfam" id="PF25837">
    <property type="entry name" value="Apionate_lact_N"/>
    <property type="match status" value="1"/>
</dbReference>
<evidence type="ECO:0000313" key="4">
    <source>
        <dbReference type="Proteomes" id="UP000181790"/>
    </source>
</evidence>
<dbReference type="InterPro" id="IPR017853">
    <property type="entry name" value="GH"/>
</dbReference>
<dbReference type="Pfam" id="PF25838">
    <property type="entry name" value="Apionate_lact_M"/>
    <property type="match status" value="1"/>
</dbReference>
<sequence length="503" mass="55201">MHLTAGPITLLYDNGFPRYFQLGDDEVLRRIYFALRNQDWDTASLTFSKETITKNPESFRVDYDWAANDLGMQMTGHVTIEGAIDGTITMSWYGKALNTFWRNRVGFCILHPIDGVAGQPCHIQHAGGDESVGEFPRLIKPDQPFLNVQGMRWQTTAGHELQLTFTGDVFETEDQRNWSDTSYKTYCTPQERPKPAQVEAGTELFQQVVFRPLTIGEGTTAITSGTSVETPAKPLRIGLGHNPYDGPLTAKQIDRLRSVGFSHLRTDVFLTNPAWRPAFERAVADAVALALPLEVVLFFGDAPATELAAWLADVDAQQVVLYSVAVLWEKNRLTDDTLLAEVVPALREALPGIWIGGGTDANFVDVNRNPFDYAWVDFVTYSINPQSHATDDLTVLENIGAQADTVRSARVLSGGKPVHVSAVTLKGRFNPDAALSSAPVAPPADHRQSTDFAAGWLAQSLQTLEGAGTDSVTYFETHGPRGLMDADGAFPVYDVLAAYHGVE</sequence>
<dbReference type="Proteomes" id="UP000181790">
    <property type="component" value="Unassembled WGS sequence"/>
</dbReference>
<evidence type="ECO:0000259" key="1">
    <source>
        <dbReference type="Pfam" id="PF25837"/>
    </source>
</evidence>
<dbReference type="InterPro" id="IPR058788">
    <property type="entry name" value="ApnL_N"/>
</dbReference>
<name>A0A1S2VIM6_9BACT</name>
<proteinExistence type="predicted"/>
<evidence type="ECO:0000259" key="2">
    <source>
        <dbReference type="Pfam" id="PF25838"/>
    </source>
</evidence>
<dbReference type="AlphaFoldDB" id="A0A1S2VIM6"/>
<dbReference type="RefSeq" id="WP_071504245.1">
    <property type="nucleotide sequence ID" value="NZ_MORL01000008.1"/>
</dbReference>
<comment type="caution">
    <text evidence="3">The sequence shown here is derived from an EMBL/GenBank/DDBJ whole genome shotgun (WGS) entry which is preliminary data.</text>
</comment>
<dbReference type="EMBL" id="MORL01000008">
    <property type="protein sequence ID" value="OIN58095.1"/>
    <property type="molecule type" value="Genomic_DNA"/>
</dbReference>
<dbReference type="SUPFAM" id="SSF51445">
    <property type="entry name" value="(Trans)glycosidases"/>
    <property type="match status" value="1"/>
</dbReference>
<keyword evidence="4" id="KW-1185">Reference proteome</keyword>
<accession>A0A1S2VIM6</accession>
<reference evidence="3 4" key="1">
    <citation type="submission" date="2016-10" db="EMBL/GenBank/DDBJ databases">
        <title>Arsenicibacter rosenii gen. nov., sp. nov., an efficient arsenic-methylating bacterium isolated from an arsenic-contaminated paddy soil.</title>
        <authorList>
            <person name="Huang K."/>
        </authorList>
    </citation>
    <scope>NUCLEOTIDE SEQUENCE [LARGE SCALE GENOMIC DNA]</scope>
    <source>
        <strain evidence="3 4">SM-1</strain>
    </source>
</reference>
<evidence type="ECO:0000313" key="3">
    <source>
        <dbReference type="EMBL" id="OIN58095.1"/>
    </source>
</evidence>
<feature type="domain" description="D-apionate lactonase TIM barrel" evidence="2">
    <location>
        <begin position="237"/>
        <end position="499"/>
    </location>
</feature>
<gene>
    <name evidence="3" type="ORF">BLX24_16340</name>
</gene>
<protein>
    <submittedName>
        <fullName evidence="3">Uncharacterized protein</fullName>
    </submittedName>
</protein>
<organism evidence="3 4">
    <name type="scientific">Arsenicibacter rosenii</name>
    <dbReference type="NCBI Taxonomy" id="1750698"/>
    <lineage>
        <taxon>Bacteria</taxon>
        <taxon>Pseudomonadati</taxon>
        <taxon>Bacteroidota</taxon>
        <taxon>Cytophagia</taxon>
        <taxon>Cytophagales</taxon>
        <taxon>Spirosomataceae</taxon>
        <taxon>Arsenicibacter</taxon>
    </lineage>
</organism>
<feature type="domain" description="D-apionate lactonase N-terminal" evidence="1">
    <location>
        <begin position="2"/>
        <end position="211"/>
    </location>
</feature>
<dbReference type="OrthoDB" id="931854at2"/>
<dbReference type="InterPro" id="IPR058787">
    <property type="entry name" value="ApnL_M"/>
</dbReference>